<dbReference type="EMBL" id="WJXW01000014">
    <property type="protein sequence ID" value="KAF9730577.1"/>
    <property type="molecule type" value="Genomic_DNA"/>
</dbReference>
<evidence type="ECO:0000313" key="4">
    <source>
        <dbReference type="Proteomes" id="UP000756921"/>
    </source>
</evidence>
<comment type="cofactor">
    <cofactor evidence="1">
        <name>Zn(2+)</name>
        <dbReference type="ChEBI" id="CHEBI:29105"/>
    </cofactor>
    <text evidence="1">Binds 1 zinc ion per subunit.</text>
</comment>
<dbReference type="OrthoDB" id="291007at2759"/>
<dbReference type="EC" id="3.4.24.-" evidence="1"/>
<keyword evidence="1" id="KW-0862">Zinc</keyword>
<dbReference type="PANTHER" id="PTHR10127">
    <property type="entry name" value="DISCOIDIN, CUB, EGF, LAMININ , AND ZINC METALLOPROTEASE DOMAIN CONTAINING"/>
    <property type="match status" value="1"/>
</dbReference>
<dbReference type="Proteomes" id="UP000756921">
    <property type="component" value="Unassembled WGS sequence"/>
</dbReference>
<feature type="domain" description="Peptidase M12A" evidence="2">
    <location>
        <begin position="130"/>
        <end position="201"/>
    </location>
</feature>
<keyword evidence="1" id="KW-0645">Protease</keyword>
<gene>
    <name evidence="3" type="ORF">PMIN01_11446</name>
</gene>
<dbReference type="GO" id="GO:0004222">
    <property type="term" value="F:metalloendopeptidase activity"/>
    <property type="evidence" value="ECO:0007669"/>
    <property type="project" value="UniProtKB-UniRule"/>
</dbReference>
<dbReference type="PANTHER" id="PTHR10127:SF850">
    <property type="entry name" value="METALLOENDOPEPTIDASE"/>
    <property type="match status" value="1"/>
</dbReference>
<dbReference type="Pfam" id="PF01400">
    <property type="entry name" value="Astacin"/>
    <property type="match status" value="1"/>
</dbReference>
<dbReference type="InterPro" id="IPR001506">
    <property type="entry name" value="Peptidase_M12A"/>
</dbReference>
<reference evidence="3" key="1">
    <citation type="journal article" date="2020" name="Mol. Plant Microbe Interact.">
        <title>Genome Sequence of the Biocontrol Agent Coniothyrium minitans strain Conio (IMI 134523).</title>
        <authorList>
            <person name="Patel D."/>
            <person name="Shittu T.A."/>
            <person name="Baroncelli R."/>
            <person name="Muthumeenakshi S."/>
            <person name="Osborne T.H."/>
            <person name="Janganan T.K."/>
            <person name="Sreenivasaprasad S."/>
        </authorList>
    </citation>
    <scope>NUCLEOTIDE SEQUENCE</scope>
    <source>
        <strain evidence="3">Conio</strain>
    </source>
</reference>
<dbReference type="Gene3D" id="3.40.390.10">
    <property type="entry name" value="Collagenase (Catalytic Domain)"/>
    <property type="match status" value="1"/>
</dbReference>
<dbReference type="AlphaFoldDB" id="A0A9P6G7L6"/>
<dbReference type="InterPro" id="IPR024079">
    <property type="entry name" value="MetalloPept_cat_dom_sf"/>
</dbReference>
<dbReference type="GO" id="GO:0046872">
    <property type="term" value="F:metal ion binding"/>
    <property type="evidence" value="ECO:0007669"/>
    <property type="project" value="UniProtKB-KW"/>
</dbReference>
<dbReference type="PRINTS" id="PR00480">
    <property type="entry name" value="ASTACIN"/>
</dbReference>
<protein>
    <recommendedName>
        <fullName evidence="1">Metalloendopeptidase</fullName>
        <ecNumber evidence="1">3.4.24.-</ecNumber>
    </recommendedName>
</protein>
<organism evidence="3 4">
    <name type="scientific">Paraphaeosphaeria minitans</name>
    <dbReference type="NCBI Taxonomy" id="565426"/>
    <lineage>
        <taxon>Eukaryota</taxon>
        <taxon>Fungi</taxon>
        <taxon>Dikarya</taxon>
        <taxon>Ascomycota</taxon>
        <taxon>Pezizomycotina</taxon>
        <taxon>Dothideomycetes</taxon>
        <taxon>Pleosporomycetidae</taxon>
        <taxon>Pleosporales</taxon>
        <taxon>Massarineae</taxon>
        <taxon>Didymosphaeriaceae</taxon>
        <taxon>Paraphaeosphaeria</taxon>
    </lineage>
</organism>
<evidence type="ECO:0000259" key="2">
    <source>
        <dbReference type="Pfam" id="PF01400"/>
    </source>
</evidence>
<proteinExistence type="predicted"/>
<keyword evidence="1" id="KW-0479">Metal-binding</keyword>
<keyword evidence="1" id="KW-0378">Hydrolase</keyword>
<keyword evidence="4" id="KW-1185">Reference proteome</keyword>
<dbReference type="GO" id="GO:0006508">
    <property type="term" value="P:proteolysis"/>
    <property type="evidence" value="ECO:0007669"/>
    <property type="project" value="UniProtKB-KW"/>
</dbReference>
<name>A0A9P6G7L6_9PLEO</name>
<accession>A0A9P6G7L6</accession>
<evidence type="ECO:0000313" key="3">
    <source>
        <dbReference type="EMBL" id="KAF9730577.1"/>
    </source>
</evidence>
<keyword evidence="1" id="KW-0482">Metalloprotease</keyword>
<evidence type="ECO:0000256" key="1">
    <source>
        <dbReference type="RuleBase" id="RU361183"/>
    </source>
</evidence>
<sequence length="291" mass="33273">MIPYCYVDKRSYDRIGAPCRMREATLLWADALGRGPSKQTGHSLMFYESRREDDYCCTRYHYGSENQPIAPGDFSCDWDDKRWPEGTLAIHWVDEAKSGESAEGRLGYMSYANNHQKDRHFVGLPDKSTVADIAHELGHVLGMVHEHQRWDRDDHVEFRCRNLRGMREAVAEFRQTGLEYDQAWRILCTDFGAALHYTAPSRSYVKGDGLDAGMQPPLDGPGGFDMDSIMLYASKYASNAGEDKVDIPGSEFMIPERDKPSPLDAAFVSRFYPWDEAKYQEYRKQNQGAKP</sequence>
<dbReference type="SUPFAM" id="SSF55486">
    <property type="entry name" value="Metalloproteases ('zincins'), catalytic domain"/>
    <property type="match status" value="1"/>
</dbReference>
<comment type="caution">
    <text evidence="3">The sequence shown here is derived from an EMBL/GenBank/DDBJ whole genome shotgun (WGS) entry which is preliminary data.</text>
</comment>